<dbReference type="CDD" id="cd06529">
    <property type="entry name" value="S24_LexA-like"/>
    <property type="match status" value="1"/>
</dbReference>
<name>A0A6C0QRD2_9BACL</name>
<organism evidence="2 3">
    <name type="scientific">Paenibacillus larvae subsp. larvae</name>
    <dbReference type="NCBI Taxonomy" id="147375"/>
    <lineage>
        <taxon>Bacteria</taxon>
        <taxon>Bacillati</taxon>
        <taxon>Bacillota</taxon>
        <taxon>Bacilli</taxon>
        <taxon>Bacillales</taxon>
        <taxon>Paenibacillaceae</taxon>
        <taxon>Paenibacillus</taxon>
    </lineage>
</organism>
<protein>
    <submittedName>
        <fullName evidence="2">LexA repressor</fullName>
        <ecNumber evidence="2">3.4.21.88</ecNumber>
    </submittedName>
</protein>
<dbReference type="Proteomes" id="UP000464330">
    <property type="component" value="Chromosome"/>
</dbReference>
<dbReference type="Gene3D" id="2.10.109.10">
    <property type="entry name" value="Umud Fragment, subunit A"/>
    <property type="match status" value="1"/>
</dbReference>
<evidence type="ECO:0000259" key="1">
    <source>
        <dbReference type="Pfam" id="PF00717"/>
    </source>
</evidence>
<dbReference type="RefSeq" id="WP_172423255.1">
    <property type="nucleotide sequence ID" value="NZ_CP019717.1"/>
</dbReference>
<evidence type="ECO:0000313" key="3">
    <source>
        <dbReference type="Proteomes" id="UP000464330"/>
    </source>
</evidence>
<accession>A0A6C0QRD2</accession>
<dbReference type="InterPro" id="IPR036286">
    <property type="entry name" value="LexA/Signal_pep-like_sf"/>
</dbReference>
<dbReference type="EMBL" id="CP019717">
    <property type="protein sequence ID" value="QHZ51274.1"/>
    <property type="molecule type" value="Genomic_DNA"/>
</dbReference>
<dbReference type="InterPro" id="IPR050077">
    <property type="entry name" value="LexA_repressor"/>
</dbReference>
<gene>
    <name evidence="2" type="primary">lexA_4</name>
    <name evidence="2" type="ORF">ERICV_02127</name>
</gene>
<dbReference type="InterPro" id="IPR039418">
    <property type="entry name" value="LexA-like"/>
</dbReference>
<dbReference type="Pfam" id="PF00717">
    <property type="entry name" value="Peptidase_S24"/>
    <property type="match status" value="1"/>
</dbReference>
<feature type="domain" description="Peptidase S24/S26A/S26B/S26C" evidence="1">
    <location>
        <begin position="160"/>
        <end position="275"/>
    </location>
</feature>
<dbReference type="InterPro" id="IPR001387">
    <property type="entry name" value="Cro/C1-type_HTH"/>
</dbReference>
<keyword evidence="2" id="KW-0378">Hydrolase</keyword>
<dbReference type="AlphaFoldDB" id="A0A6C0QRD2"/>
<dbReference type="PANTHER" id="PTHR33516:SF2">
    <property type="entry name" value="LEXA REPRESSOR-RELATED"/>
    <property type="match status" value="1"/>
</dbReference>
<dbReference type="GO" id="GO:0004252">
    <property type="term" value="F:serine-type endopeptidase activity"/>
    <property type="evidence" value="ECO:0007669"/>
    <property type="project" value="UniProtKB-EC"/>
</dbReference>
<dbReference type="CDD" id="cd00093">
    <property type="entry name" value="HTH_XRE"/>
    <property type="match status" value="1"/>
</dbReference>
<dbReference type="PANTHER" id="PTHR33516">
    <property type="entry name" value="LEXA REPRESSOR"/>
    <property type="match status" value="1"/>
</dbReference>
<dbReference type="EC" id="3.4.21.88" evidence="2"/>
<evidence type="ECO:0000313" key="2">
    <source>
        <dbReference type="EMBL" id="QHZ51274.1"/>
    </source>
</evidence>
<dbReference type="SUPFAM" id="SSF51306">
    <property type="entry name" value="LexA/Signal peptidase"/>
    <property type="match status" value="1"/>
</dbReference>
<proteinExistence type="predicted"/>
<reference evidence="2 3" key="1">
    <citation type="journal article" date="2020" name="Int. J. Med. Microbiol.">
        <title>Discovery of Paenibacillus larvae ERIC V: Phenotypic and genomic comparison to genotypes ERIC I-IV reveal different inventories of virulence factors which correlate with epidemiological prevalences of American Foulbrood.</title>
        <authorList>
            <person name="Beims H."/>
            <person name="Bunk B."/>
            <person name="Erler S."/>
            <person name="Mohr K.I."/>
            <person name="Sproer C."/>
            <person name="Pradella S."/>
            <person name="Gunther G."/>
            <person name="Rohde M."/>
            <person name="von der Ohe W."/>
            <person name="Steinert M."/>
        </authorList>
    </citation>
    <scope>NUCLEOTIDE SEQUENCE [LARGE SCALE GENOMIC DNA]</scope>
    <source>
        <strain evidence="2">Eric_V</strain>
    </source>
</reference>
<dbReference type="InterPro" id="IPR015927">
    <property type="entry name" value="Peptidase_S24_S26A/B/C"/>
</dbReference>
<sequence>MKYNDLLREYILNSGLSLGEIARKMNEKGVKVDRSYLSKLKNGKVGYPASEEVNKAFAEVTGGDPEKLIFAAFVEKSPHSINKVFSKTEDLDEFLIKTIEKVQGGQASELVKLMDINERLELIRVIIEDCISNKRPLETIIKEKEAPYVNDNVSQVVKVPVLEYILAGHPIDRIEKVSDFEYVERKYVKDKQAYALRVKGESMIGDNIMNGDIVICIAQKEVTSNEIAVVAVNNESATLKRVKFQSDMCMLIPSNPQMQPMLENARNVEILGKVVEVRRRFA</sequence>